<feature type="compositionally biased region" description="Gly residues" evidence="1">
    <location>
        <begin position="415"/>
        <end position="443"/>
    </location>
</feature>
<feature type="compositionally biased region" description="Gly residues" evidence="1">
    <location>
        <begin position="380"/>
        <end position="398"/>
    </location>
</feature>
<accession>A0ABU2TXM9</accession>
<keyword evidence="3" id="KW-1185">Reference proteome</keyword>
<evidence type="ECO:0000313" key="3">
    <source>
        <dbReference type="Proteomes" id="UP001183809"/>
    </source>
</evidence>
<dbReference type="EMBL" id="JAVREY010000028">
    <property type="protein sequence ID" value="MDT0465726.1"/>
    <property type="molecule type" value="Genomic_DNA"/>
</dbReference>
<organism evidence="2 3">
    <name type="scientific">Streptomyces gibsoniae</name>
    <dbReference type="NCBI Taxonomy" id="3075529"/>
    <lineage>
        <taxon>Bacteria</taxon>
        <taxon>Bacillati</taxon>
        <taxon>Actinomycetota</taxon>
        <taxon>Actinomycetes</taxon>
        <taxon>Kitasatosporales</taxon>
        <taxon>Streptomycetaceae</taxon>
        <taxon>Streptomyces</taxon>
    </lineage>
</organism>
<feature type="region of interest" description="Disordered" evidence="1">
    <location>
        <begin position="380"/>
        <end position="399"/>
    </location>
</feature>
<protein>
    <recommendedName>
        <fullName evidence="4">PPE family domain-containing protein</fullName>
    </recommendedName>
</protein>
<feature type="region of interest" description="Disordered" evidence="1">
    <location>
        <begin position="243"/>
        <end position="289"/>
    </location>
</feature>
<dbReference type="Proteomes" id="UP001183809">
    <property type="component" value="Unassembled WGS sequence"/>
</dbReference>
<dbReference type="RefSeq" id="WP_311697196.1">
    <property type="nucleotide sequence ID" value="NZ_JAVREY010000028.1"/>
</dbReference>
<name>A0ABU2TXM9_9ACTN</name>
<feature type="compositionally biased region" description="Acidic residues" evidence="1">
    <location>
        <begin position="461"/>
        <end position="472"/>
    </location>
</feature>
<feature type="region of interest" description="Disordered" evidence="1">
    <location>
        <begin position="411"/>
        <end position="483"/>
    </location>
</feature>
<feature type="compositionally biased region" description="Basic and acidic residues" evidence="1">
    <location>
        <begin position="446"/>
        <end position="460"/>
    </location>
</feature>
<evidence type="ECO:0008006" key="4">
    <source>
        <dbReference type="Google" id="ProtNLM"/>
    </source>
</evidence>
<comment type="caution">
    <text evidence="2">The sequence shown here is derived from an EMBL/GenBank/DDBJ whole genome shotgun (WGS) entry which is preliminary data.</text>
</comment>
<proteinExistence type="predicted"/>
<reference evidence="3" key="1">
    <citation type="submission" date="2023-07" db="EMBL/GenBank/DDBJ databases">
        <title>30 novel species of actinomycetes from the DSMZ collection.</title>
        <authorList>
            <person name="Nouioui I."/>
        </authorList>
    </citation>
    <scope>NUCLEOTIDE SEQUENCE [LARGE SCALE GENOMIC DNA]</scope>
    <source>
        <strain evidence="3">DSM 41699</strain>
    </source>
</reference>
<evidence type="ECO:0000313" key="2">
    <source>
        <dbReference type="EMBL" id="MDT0465726.1"/>
    </source>
</evidence>
<gene>
    <name evidence="2" type="ORF">RM764_22430</name>
</gene>
<sequence>MSGDKPLPKPVIEQETCIAGRPKTKTQFIDYSLKELKQMLDGTNPGAIEEVGRHWGKVNEILAGGDGGGIAGLLDKAVDNVLQHWEGDAAGSFEKKAREIVQSIRNAAWHADLSSSQMADAGHQLRTYKEQLDAVKEPSTMDKIGDALSDWQWDDGQAVAKDLHAGKMTAAQIAQADEGKIGASRQAQLNGVSVMENLGAQYARITRNLKNNQIFDDGEGNIKEPNRNVEYPPPITPGVVAPSRPSVPGSGSKPWSAGPTASIKPAPTVPQDRGIPGVPPVPRDPGIKGGSEVPTVKTNVDGMSPLPTAGSGPGAGGFGGGGGGSIGAGGVQSPDIMAPGGGSNLGRSGIGFGGGRSGLTGGGAAAGRGAGGRAGLGGMGSGGAGAAGRGGAGLGGRGSLARARGGVVGTAKGVAGKGGGGAGLHGSRGGSQRGAMAGGAGGRNGRRSEEENTGNERPDYLVEDEETWISEEDLNRNVPRTIE</sequence>
<evidence type="ECO:0000256" key="1">
    <source>
        <dbReference type="SAM" id="MobiDB-lite"/>
    </source>
</evidence>